<keyword evidence="7" id="KW-1185">Reference proteome</keyword>
<dbReference type="KEGG" id="rmm:ROSMUCSMR3_03324"/>
<dbReference type="Proteomes" id="UP000192273">
    <property type="component" value="Chromosome"/>
</dbReference>
<dbReference type="Pfam" id="PF00486">
    <property type="entry name" value="Trans_reg_C"/>
    <property type="match status" value="1"/>
</dbReference>
<dbReference type="GO" id="GO:0032993">
    <property type="term" value="C:protein-DNA complex"/>
    <property type="evidence" value="ECO:0007669"/>
    <property type="project" value="TreeGrafter"/>
</dbReference>
<organism evidence="6 7">
    <name type="scientific">Roseovarius mucosus</name>
    <dbReference type="NCBI Taxonomy" id="215743"/>
    <lineage>
        <taxon>Bacteria</taxon>
        <taxon>Pseudomonadati</taxon>
        <taxon>Pseudomonadota</taxon>
        <taxon>Alphaproteobacteria</taxon>
        <taxon>Rhodobacterales</taxon>
        <taxon>Roseobacteraceae</taxon>
        <taxon>Roseovarius</taxon>
    </lineage>
</organism>
<dbReference type="InterPro" id="IPR001867">
    <property type="entry name" value="OmpR/PhoB-type_DNA-bd"/>
</dbReference>
<protein>
    <submittedName>
        <fullName evidence="6">Cell cycle response regulator CtrA</fullName>
    </submittedName>
</protein>
<dbReference type="InterPro" id="IPR001789">
    <property type="entry name" value="Sig_transdc_resp-reg_receiver"/>
</dbReference>
<dbReference type="Pfam" id="PF00072">
    <property type="entry name" value="Response_reg"/>
    <property type="match status" value="1"/>
</dbReference>
<feature type="domain" description="OmpR/PhoB-type" evidence="5">
    <location>
        <begin position="124"/>
        <end position="222"/>
    </location>
</feature>
<dbReference type="SUPFAM" id="SSF52172">
    <property type="entry name" value="CheY-like"/>
    <property type="match status" value="1"/>
</dbReference>
<feature type="domain" description="Response regulatory" evidence="4">
    <location>
        <begin position="2"/>
        <end position="116"/>
    </location>
</feature>
<dbReference type="PANTHER" id="PTHR48111">
    <property type="entry name" value="REGULATOR OF RPOS"/>
    <property type="match status" value="1"/>
</dbReference>
<feature type="modified residue" description="4-aspartylphosphate" evidence="2">
    <location>
        <position position="51"/>
    </location>
</feature>
<evidence type="ECO:0000256" key="2">
    <source>
        <dbReference type="PROSITE-ProRule" id="PRU00169"/>
    </source>
</evidence>
<keyword evidence="1 3" id="KW-0238">DNA-binding</keyword>
<accession>A0A1V0RSW6</accession>
<evidence type="ECO:0000256" key="1">
    <source>
        <dbReference type="ARBA" id="ARBA00023125"/>
    </source>
</evidence>
<dbReference type="Gene3D" id="3.40.50.2300">
    <property type="match status" value="1"/>
</dbReference>
<dbReference type="SMART" id="SM00862">
    <property type="entry name" value="Trans_reg_C"/>
    <property type="match status" value="1"/>
</dbReference>
<evidence type="ECO:0000313" key="6">
    <source>
        <dbReference type="EMBL" id="ARE84786.1"/>
    </source>
</evidence>
<dbReference type="PANTHER" id="PTHR48111:SF36">
    <property type="entry name" value="TRANSCRIPTIONAL REGULATORY PROTEIN CUTR"/>
    <property type="match status" value="1"/>
</dbReference>
<feature type="DNA-binding region" description="OmpR/PhoB-type" evidence="3">
    <location>
        <begin position="124"/>
        <end position="222"/>
    </location>
</feature>
<dbReference type="EMBL" id="CP020474">
    <property type="protein sequence ID" value="ARE84786.1"/>
    <property type="molecule type" value="Genomic_DNA"/>
</dbReference>
<dbReference type="GO" id="GO:0000156">
    <property type="term" value="F:phosphorelay response regulator activity"/>
    <property type="evidence" value="ECO:0007669"/>
    <property type="project" value="TreeGrafter"/>
</dbReference>
<dbReference type="InterPro" id="IPR039420">
    <property type="entry name" value="WalR-like"/>
</dbReference>
<dbReference type="OrthoDB" id="9802426at2"/>
<evidence type="ECO:0000259" key="5">
    <source>
        <dbReference type="PROSITE" id="PS51755"/>
    </source>
</evidence>
<keyword evidence="2" id="KW-0597">Phosphoprotein</keyword>
<evidence type="ECO:0000313" key="7">
    <source>
        <dbReference type="Proteomes" id="UP000192273"/>
    </source>
</evidence>
<name>A0A1V0RSW6_9RHOB</name>
<dbReference type="CDD" id="cd00383">
    <property type="entry name" value="trans_reg_C"/>
    <property type="match status" value="1"/>
</dbReference>
<dbReference type="PROSITE" id="PS51755">
    <property type="entry name" value="OMPR_PHOB"/>
    <property type="match status" value="1"/>
</dbReference>
<dbReference type="SMART" id="SM00448">
    <property type="entry name" value="REC"/>
    <property type="match status" value="1"/>
</dbReference>
<proteinExistence type="predicted"/>
<dbReference type="Gene3D" id="1.10.10.10">
    <property type="entry name" value="Winged helix-like DNA-binding domain superfamily/Winged helix DNA-binding domain"/>
    <property type="match status" value="1"/>
</dbReference>
<sequence length="224" mass="24949">MRILLVEDEPRLAESLRKVLERERFIVDHANGVESAREASKLGTFDLVLLDRSLPDGEGLSLLPSLRADNPGIHVIVLSARNGVNDRVAGLDGGADDYLTKPFSIDEMLARIRAVFRRPAKLARATIRAGSLVFDLAYEEVEVDGARIDLPRRELRVLAALIKRRGRTVQREALENAVFGFDDEIQSNTLDSHISRLRRRLTAAGARIEIHAIRGVGYLLREAP</sequence>
<gene>
    <name evidence="6" type="primary">ctrA</name>
    <name evidence="6" type="ORF">ROSMUCSMR3_03324</name>
</gene>
<dbReference type="AlphaFoldDB" id="A0A1V0RSW6"/>
<reference evidence="6 7" key="1">
    <citation type="submission" date="2017-03" db="EMBL/GenBank/DDBJ databases">
        <title>Genome Sequence of Roseovarius mucosus strain SMR3 Isolated from a culture of the Diatom Skeletonema marinoi.</title>
        <authorList>
            <person name="Topel M."/>
            <person name="Pinder M."/>
            <person name="Johansson O.N."/>
            <person name="Kourtchenko O."/>
            <person name="Godhe A."/>
            <person name="Clarke A.K."/>
        </authorList>
    </citation>
    <scope>NUCLEOTIDE SEQUENCE [LARGE SCALE GENOMIC DNA]</scope>
    <source>
        <strain evidence="6 7">SMR3</strain>
    </source>
</reference>
<dbReference type="GO" id="GO:0006355">
    <property type="term" value="P:regulation of DNA-templated transcription"/>
    <property type="evidence" value="ECO:0007669"/>
    <property type="project" value="InterPro"/>
</dbReference>
<dbReference type="InterPro" id="IPR011006">
    <property type="entry name" value="CheY-like_superfamily"/>
</dbReference>
<dbReference type="RefSeq" id="WP_081508008.1">
    <property type="nucleotide sequence ID" value="NZ_CP020474.1"/>
</dbReference>
<dbReference type="GO" id="GO:0000976">
    <property type="term" value="F:transcription cis-regulatory region binding"/>
    <property type="evidence" value="ECO:0007669"/>
    <property type="project" value="TreeGrafter"/>
</dbReference>
<dbReference type="GO" id="GO:0005829">
    <property type="term" value="C:cytosol"/>
    <property type="evidence" value="ECO:0007669"/>
    <property type="project" value="TreeGrafter"/>
</dbReference>
<evidence type="ECO:0000259" key="4">
    <source>
        <dbReference type="PROSITE" id="PS50110"/>
    </source>
</evidence>
<evidence type="ECO:0000256" key="3">
    <source>
        <dbReference type="PROSITE-ProRule" id="PRU01091"/>
    </source>
</evidence>
<dbReference type="PROSITE" id="PS50110">
    <property type="entry name" value="RESPONSE_REGULATORY"/>
    <property type="match status" value="1"/>
</dbReference>
<dbReference type="InterPro" id="IPR036388">
    <property type="entry name" value="WH-like_DNA-bd_sf"/>
</dbReference>
<dbReference type="Gene3D" id="6.10.250.690">
    <property type="match status" value="1"/>
</dbReference>